<feature type="signal peptide" evidence="6">
    <location>
        <begin position="1"/>
        <end position="23"/>
    </location>
</feature>
<proteinExistence type="predicted"/>
<feature type="compositionally biased region" description="Basic and acidic residues" evidence="5">
    <location>
        <begin position="198"/>
        <end position="208"/>
    </location>
</feature>
<feature type="region of interest" description="Disordered" evidence="5">
    <location>
        <begin position="191"/>
        <end position="224"/>
    </location>
</feature>
<dbReference type="PRINTS" id="PR01021">
    <property type="entry name" value="OMPADOMAIN"/>
</dbReference>
<dbReference type="AlphaFoldDB" id="A0A103DWW1"/>
<keyword evidence="6" id="KW-0732">Signal</keyword>
<dbReference type="PROSITE" id="PS51123">
    <property type="entry name" value="OMPA_2"/>
    <property type="match status" value="1"/>
</dbReference>
<sequence>MWLIVASLAALTACTSASGPTFNAYTLTGADGAPTYQVTCHGLLEGRSVCEQQAQQICGDQAVRVVEAIAGLGQTRGGEADARILTFQCGAAPAPAPIAAAAVLVEPQQTPAPQAAPLTATVHFATNQATLSDEARSRLDALLEQVRSAPVSGARIDGYTDSTGPLRINQPLSTARAQAAARYLRERGVRTLQVRGHGPHDPVADNRTRSGRAQNRRADVELRP</sequence>
<dbReference type="InterPro" id="IPR006665">
    <property type="entry name" value="OmpA-like"/>
</dbReference>
<dbReference type="InterPro" id="IPR050330">
    <property type="entry name" value="Bact_OuterMem_StrucFunc"/>
</dbReference>
<dbReference type="GO" id="GO:0009279">
    <property type="term" value="C:cell outer membrane"/>
    <property type="evidence" value="ECO:0007669"/>
    <property type="project" value="UniProtKB-SubCell"/>
</dbReference>
<accession>A0A103DWW1</accession>
<evidence type="ECO:0000313" key="8">
    <source>
        <dbReference type="EMBL" id="KVE24212.1"/>
    </source>
</evidence>
<keyword evidence="2 4" id="KW-0472">Membrane</keyword>
<keyword evidence="3" id="KW-0998">Cell outer membrane</keyword>
<organism evidence="8 9">
    <name type="scientific">Burkholderia singularis</name>
    <dbReference type="NCBI Taxonomy" id="1503053"/>
    <lineage>
        <taxon>Bacteria</taxon>
        <taxon>Pseudomonadati</taxon>
        <taxon>Pseudomonadota</taxon>
        <taxon>Betaproteobacteria</taxon>
        <taxon>Burkholderiales</taxon>
        <taxon>Burkholderiaceae</taxon>
        <taxon>Burkholderia</taxon>
        <taxon>pseudomallei group</taxon>
    </lineage>
</organism>
<evidence type="ECO:0000256" key="4">
    <source>
        <dbReference type="PROSITE-ProRule" id="PRU00473"/>
    </source>
</evidence>
<dbReference type="Proteomes" id="UP000062788">
    <property type="component" value="Unassembled WGS sequence"/>
</dbReference>
<protein>
    <recommendedName>
        <fullName evidence="7">OmpA-like domain-containing protein</fullName>
    </recommendedName>
</protein>
<gene>
    <name evidence="8" type="ORF">WS67_01220</name>
</gene>
<evidence type="ECO:0000256" key="1">
    <source>
        <dbReference type="ARBA" id="ARBA00004442"/>
    </source>
</evidence>
<evidence type="ECO:0000256" key="3">
    <source>
        <dbReference type="ARBA" id="ARBA00023237"/>
    </source>
</evidence>
<evidence type="ECO:0000256" key="6">
    <source>
        <dbReference type="SAM" id="SignalP"/>
    </source>
</evidence>
<dbReference type="Pfam" id="PF00691">
    <property type="entry name" value="OmpA"/>
    <property type="match status" value="1"/>
</dbReference>
<keyword evidence="9" id="KW-1185">Reference proteome</keyword>
<comment type="caution">
    <text evidence="8">The sequence shown here is derived from an EMBL/GenBank/DDBJ whole genome shotgun (WGS) entry which is preliminary data.</text>
</comment>
<dbReference type="SUPFAM" id="SSF103088">
    <property type="entry name" value="OmpA-like"/>
    <property type="match status" value="1"/>
</dbReference>
<dbReference type="PANTHER" id="PTHR30329:SF21">
    <property type="entry name" value="LIPOPROTEIN YIAD-RELATED"/>
    <property type="match status" value="1"/>
</dbReference>
<dbReference type="InterPro" id="IPR036737">
    <property type="entry name" value="OmpA-like_sf"/>
</dbReference>
<feature type="chain" id="PRO_5007114255" description="OmpA-like domain-containing protein" evidence="6">
    <location>
        <begin position="24"/>
        <end position="224"/>
    </location>
</feature>
<evidence type="ECO:0000313" key="9">
    <source>
        <dbReference type="Proteomes" id="UP000062788"/>
    </source>
</evidence>
<comment type="subcellular location">
    <subcellularLocation>
        <location evidence="1">Cell outer membrane</location>
    </subcellularLocation>
</comment>
<evidence type="ECO:0000256" key="2">
    <source>
        <dbReference type="ARBA" id="ARBA00023136"/>
    </source>
</evidence>
<dbReference type="InterPro" id="IPR006664">
    <property type="entry name" value="OMP_bac"/>
</dbReference>
<reference evidence="8 9" key="1">
    <citation type="submission" date="2015-11" db="EMBL/GenBank/DDBJ databases">
        <title>Expanding the genomic diversity of Burkholderia species for the development of highly accurate diagnostics.</title>
        <authorList>
            <person name="Sahl J."/>
            <person name="Keim P."/>
            <person name="Wagner D."/>
        </authorList>
    </citation>
    <scope>NUCLEOTIDE SEQUENCE [LARGE SCALE GENOMIC DNA]</scope>
    <source>
        <strain evidence="8 9">TSV85</strain>
    </source>
</reference>
<dbReference type="Gene3D" id="3.30.1330.60">
    <property type="entry name" value="OmpA-like domain"/>
    <property type="match status" value="1"/>
</dbReference>
<feature type="domain" description="OmpA-like" evidence="7">
    <location>
        <begin position="111"/>
        <end position="224"/>
    </location>
</feature>
<evidence type="ECO:0000259" key="7">
    <source>
        <dbReference type="PROSITE" id="PS51123"/>
    </source>
</evidence>
<dbReference type="EMBL" id="LOWA01000055">
    <property type="protein sequence ID" value="KVE24212.1"/>
    <property type="molecule type" value="Genomic_DNA"/>
</dbReference>
<dbReference type="PANTHER" id="PTHR30329">
    <property type="entry name" value="STATOR ELEMENT OF FLAGELLAR MOTOR COMPLEX"/>
    <property type="match status" value="1"/>
</dbReference>
<name>A0A103DWW1_9BURK</name>
<dbReference type="CDD" id="cd07185">
    <property type="entry name" value="OmpA_C-like"/>
    <property type="match status" value="1"/>
</dbReference>
<evidence type="ECO:0000256" key="5">
    <source>
        <dbReference type="SAM" id="MobiDB-lite"/>
    </source>
</evidence>